<dbReference type="VEuPathDB" id="TrichDB:TVAG_314680"/>
<dbReference type="AlphaFoldDB" id="A2ETQ7"/>
<evidence type="ECO:0000313" key="2">
    <source>
        <dbReference type="Proteomes" id="UP000001542"/>
    </source>
</evidence>
<gene>
    <name evidence="1" type="ORF">TVAG_314680</name>
</gene>
<dbReference type="GO" id="GO:0061608">
    <property type="term" value="F:nuclear import signal receptor activity"/>
    <property type="evidence" value="ECO:0000318"/>
    <property type="project" value="GO_Central"/>
</dbReference>
<dbReference type="GO" id="GO:0005737">
    <property type="term" value="C:cytoplasm"/>
    <property type="evidence" value="ECO:0000318"/>
    <property type="project" value="GO_Central"/>
</dbReference>
<organism evidence="1 2">
    <name type="scientific">Trichomonas vaginalis (strain ATCC PRA-98 / G3)</name>
    <dbReference type="NCBI Taxonomy" id="412133"/>
    <lineage>
        <taxon>Eukaryota</taxon>
        <taxon>Metamonada</taxon>
        <taxon>Parabasalia</taxon>
        <taxon>Trichomonadida</taxon>
        <taxon>Trichomonadidae</taxon>
        <taxon>Trichomonas</taxon>
    </lineage>
</organism>
<dbReference type="EMBL" id="DS113489">
    <property type="protein sequence ID" value="EAY03938.1"/>
    <property type="molecule type" value="Genomic_DNA"/>
</dbReference>
<sequence>MSQALDALESILSDYLSPELEVNGPARTQLEQLLDNDRENFIIALILIFKQTSDLRVLFAASTFLSRAVSYTNELANLIMQICSPQNPNGIYNNLLELLFQYIQNEQDILRNNAAKIFANLFAYTYKVDDTIINFLRESVLNNNSKEMQLGCLEAFYNILLLPDINRISRVQIFRDTTAYFYDISIQILNTPFEEENFQTIKEIKLSAIQLLSGVFKYIPTFITEKHAYDLLNALPVSFVFPDLEVFRGLNSLMLKMIKGVYANAGVFFDVILDYTYKSLSMDDADYVIEAITFIQDLATYEREYLEQSKLYNKMALPKSYSRPQYLIENNLLGLVEPLVTIMKSYPSDQTNCEDISEKTVQNSAAYALVKLFPAAPRKAFDLYREIIQDFIRSSEWQERHGALMLLIAIMDEPMLCVNGESDSEQEGKRFFKECVSYAISFKDDMFSLAEAYDVPILRDTAIFCLEVLFLRIKKLGIKPTNEQLVEIAENVINIARIDFSTPDWTLIHLSSLFSSYLNLYDLQQYQSPMDETMYNKIKEIIDTVKSCPQCREKPQIFIEASKALGNLILALPFKIITDQLANIIGDIVATIQNLQSIESYLNVDKSTAYAGLCITLESAMNSGVYFDASPFADNLINPLYELSNDPSTPFFDEAINAMGFIMVRVHDRFAELHNEQLVERVLAGLQSGNNESIIASCKFIKHIYNKWGLKKSFWDNLSNNQDSEQESIEAEFESLYNNYASVYANNILNCLTNCYSTDQKMHYVNALTYAMCMSTVDEPQDYEANVSKLFDLISELIVDFGSSGYEKLYHDQLNSQLQCITESLSNIFTKYGKSVIAAHDDFEVKMHMIVLKLTKKICYKPSYLTLKKCNDMINVYADSTTRKHCLKANNKNITHIVDLIRSKIGLTEAGTQLKTKLQNL</sequence>
<name>A2ETQ7_TRIV3</name>
<dbReference type="InterPro" id="IPR016024">
    <property type="entry name" value="ARM-type_fold"/>
</dbReference>
<dbReference type="RefSeq" id="XP_001316161.1">
    <property type="nucleotide sequence ID" value="XM_001316126.1"/>
</dbReference>
<dbReference type="InterPro" id="IPR011989">
    <property type="entry name" value="ARM-like"/>
</dbReference>
<proteinExistence type="predicted"/>
<dbReference type="InParanoid" id="A2ETQ7"/>
<evidence type="ECO:0000313" key="1">
    <source>
        <dbReference type="EMBL" id="EAY03938.1"/>
    </source>
</evidence>
<dbReference type="Proteomes" id="UP000001542">
    <property type="component" value="Unassembled WGS sequence"/>
</dbReference>
<dbReference type="GO" id="GO:0008139">
    <property type="term" value="F:nuclear localization sequence binding"/>
    <property type="evidence" value="ECO:0000318"/>
    <property type="project" value="GO_Central"/>
</dbReference>
<dbReference type="SUPFAM" id="SSF48371">
    <property type="entry name" value="ARM repeat"/>
    <property type="match status" value="1"/>
</dbReference>
<keyword evidence="2" id="KW-1185">Reference proteome</keyword>
<dbReference type="Gene3D" id="1.25.10.10">
    <property type="entry name" value="Leucine-rich Repeat Variant"/>
    <property type="match status" value="1"/>
</dbReference>
<reference evidence="1" key="1">
    <citation type="submission" date="2006-10" db="EMBL/GenBank/DDBJ databases">
        <authorList>
            <person name="Amadeo P."/>
            <person name="Zhao Q."/>
            <person name="Wortman J."/>
            <person name="Fraser-Liggett C."/>
            <person name="Carlton J."/>
        </authorList>
    </citation>
    <scope>NUCLEOTIDE SEQUENCE</scope>
    <source>
        <strain evidence="1">G3</strain>
    </source>
</reference>
<accession>A2ETQ7</accession>
<dbReference type="GO" id="GO:0006606">
    <property type="term" value="P:protein import into nucleus"/>
    <property type="evidence" value="ECO:0000318"/>
    <property type="project" value="GO_Central"/>
</dbReference>
<dbReference type="VEuPathDB" id="TrichDB:TVAGG3_0046140"/>
<dbReference type="KEGG" id="tva:4761786"/>
<dbReference type="GO" id="GO:0005634">
    <property type="term" value="C:nucleus"/>
    <property type="evidence" value="ECO:0000318"/>
    <property type="project" value="GO_Central"/>
</dbReference>
<protein>
    <submittedName>
        <fullName evidence="1">Uncharacterized protein</fullName>
    </submittedName>
</protein>
<reference evidence="1" key="2">
    <citation type="journal article" date="2007" name="Science">
        <title>Draft genome sequence of the sexually transmitted pathogen Trichomonas vaginalis.</title>
        <authorList>
            <person name="Carlton J.M."/>
            <person name="Hirt R.P."/>
            <person name="Silva J.C."/>
            <person name="Delcher A.L."/>
            <person name="Schatz M."/>
            <person name="Zhao Q."/>
            <person name="Wortman J.R."/>
            <person name="Bidwell S.L."/>
            <person name="Alsmark U.C.M."/>
            <person name="Besteiro S."/>
            <person name="Sicheritz-Ponten T."/>
            <person name="Noel C.J."/>
            <person name="Dacks J.B."/>
            <person name="Foster P.G."/>
            <person name="Simillion C."/>
            <person name="Van de Peer Y."/>
            <person name="Miranda-Saavedra D."/>
            <person name="Barton G.J."/>
            <person name="Westrop G.D."/>
            <person name="Mueller S."/>
            <person name="Dessi D."/>
            <person name="Fiori P.L."/>
            <person name="Ren Q."/>
            <person name="Paulsen I."/>
            <person name="Zhang H."/>
            <person name="Bastida-Corcuera F.D."/>
            <person name="Simoes-Barbosa A."/>
            <person name="Brown M.T."/>
            <person name="Hayes R.D."/>
            <person name="Mukherjee M."/>
            <person name="Okumura C.Y."/>
            <person name="Schneider R."/>
            <person name="Smith A.J."/>
            <person name="Vanacova S."/>
            <person name="Villalvazo M."/>
            <person name="Haas B.J."/>
            <person name="Pertea M."/>
            <person name="Feldblyum T.V."/>
            <person name="Utterback T.R."/>
            <person name="Shu C.L."/>
            <person name="Osoegawa K."/>
            <person name="de Jong P.J."/>
            <person name="Hrdy I."/>
            <person name="Horvathova L."/>
            <person name="Zubacova Z."/>
            <person name="Dolezal P."/>
            <person name="Malik S.B."/>
            <person name="Logsdon J.M. Jr."/>
            <person name="Henze K."/>
            <person name="Gupta A."/>
            <person name="Wang C.C."/>
            <person name="Dunne R.L."/>
            <person name="Upcroft J.A."/>
            <person name="Upcroft P."/>
            <person name="White O."/>
            <person name="Salzberg S.L."/>
            <person name="Tang P."/>
            <person name="Chiu C.-H."/>
            <person name="Lee Y.-S."/>
            <person name="Embley T.M."/>
            <person name="Coombs G.H."/>
            <person name="Mottram J.C."/>
            <person name="Tachezy J."/>
            <person name="Fraser-Liggett C.M."/>
            <person name="Johnson P.J."/>
        </authorList>
    </citation>
    <scope>NUCLEOTIDE SEQUENCE [LARGE SCALE GENOMIC DNA]</scope>
    <source>
        <strain evidence="1">G3</strain>
    </source>
</reference>